<name>A0AAE1BM71_PETCI</name>
<keyword evidence="3" id="KW-1185">Reference proteome</keyword>
<sequence length="174" mass="18700">MQGLDREELGKLRGTVHTHTAEGSRVVATRRPCSANEGALYTVASRDVALLSATPFTCTPYPTIPTPPPLTCTPYPTPPSLPTPPSSHALPTQLFLLFPPSLTNSSLVTCTPYSSLPPWHSLSNHPYSSLPPYSSFSSLALPTQPSLLLFPPSLPPSLALPTYPSLLLLPHWHS</sequence>
<gene>
    <name evidence="2" type="ORF">Pcinc_041368</name>
</gene>
<evidence type="ECO:0000313" key="2">
    <source>
        <dbReference type="EMBL" id="KAK3852024.1"/>
    </source>
</evidence>
<accession>A0AAE1BM71</accession>
<dbReference type="AlphaFoldDB" id="A0AAE1BM71"/>
<comment type="caution">
    <text evidence="2">The sequence shown here is derived from an EMBL/GenBank/DDBJ whole genome shotgun (WGS) entry which is preliminary data.</text>
</comment>
<evidence type="ECO:0000256" key="1">
    <source>
        <dbReference type="SAM" id="MobiDB-lite"/>
    </source>
</evidence>
<proteinExistence type="predicted"/>
<evidence type="ECO:0000313" key="3">
    <source>
        <dbReference type="Proteomes" id="UP001286313"/>
    </source>
</evidence>
<protein>
    <submittedName>
        <fullName evidence="2">Uncharacterized protein</fullName>
    </submittedName>
</protein>
<dbReference type="EMBL" id="JAWQEG010007615">
    <property type="protein sequence ID" value="KAK3852024.1"/>
    <property type="molecule type" value="Genomic_DNA"/>
</dbReference>
<dbReference type="Proteomes" id="UP001286313">
    <property type="component" value="Unassembled WGS sequence"/>
</dbReference>
<reference evidence="2" key="1">
    <citation type="submission" date="2023-10" db="EMBL/GenBank/DDBJ databases">
        <title>Genome assemblies of two species of porcelain crab, Petrolisthes cinctipes and Petrolisthes manimaculis (Anomura: Porcellanidae).</title>
        <authorList>
            <person name="Angst P."/>
        </authorList>
    </citation>
    <scope>NUCLEOTIDE SEQUENCE</scope>
    <source>
        <strain evidence="2">PB745_01</strain>
        <tissue evidence="2">Gill</tissue>
    </source>
</reference>
<organism evidence="2 3">
    <name type="scientific">Petrolisthes cinctipes</name>
    <name type="common">Flat porcelain crab</name>
    <dbReference type="NCBI Taxonomy" id="88211"/>
    <lineage>
        <taxon>Eukaryota</taxon>
        <taxon>Metazoa</taxon>
        <taxon>Ecdysozoa</taxon>
        <taxon>Arthropoda</taxon>
        <taxon>Crustacea</taxon>
        <taxon>Multicrustacea</taxon>
        <taxon>Malacostraca</taxon>
        <taxon>Eumalacostraca</taxon>
        <taxon>Eucarida</taxon>
        <taxon>Decapoda</taxon>
        <taxon>Pleocyemata</taxon>
        <taxon>Anomura</taxon>
        <taxon>Galatheoidea</taxon>
        <taxon>Porcellanidae</taxon>
        <taxon>Petrolisthes</taxon>
    </lineage>
</organism>
<feature type="compositionally biased region" description="Basic and acidic residues" evidence="1">
    <location>
        <begin position="1"/>
        <end position="11"/>
    </location>
</feature>
<feature type="region of interest" description="Disordered" evidence="1">
    <location>
        <begin position="1"/>
        <end position="25"/>
    </location>
</feature>